<feature type="compositionally biased region" description="Polar residues" evidence="1">
    <location>
        <begin position="550"/>
        <end position="571"/>
    </location>
</feature>
<reference evidence="2" key="2">
    <citation type="submission" date="2023-01" db="EMBL/GenBank/DDBJ databases">
        <authorList>
            <person name="Petersen C."/>
        </authorList>
    </citation>
    <scope>NUCLEOTIDE SEQUENCE</scope>
    <source>
        <strain evidence="2">IBT 17514</strain>
    </source>
</reference>
<proteinExistence type="predicted"/>
<feature type="compositionally biased region" description="Low complexity" evidence="1">
    <location>
        <begin position="398"/>
        <end position="409"/>
    </location>
</feature>
<accession>A0AAD6MZW5</accession>
<name>A0AAD6MZW5_9EURO</name>
<reference evidence="2" key="1">
    <citation type="journal article" date="2023" name="IMA Fungus">
        <title>Comparative genomic study of the Penicillium genus elucidates a diverse pangenome and 15 lateral gene transfer events.</title>
        <authorList>
            <person name="Petersen C."/>
            <person name="Sorensen T."/>
            <person name="Nielsen M.R."/>
            <person name="Sondergaard T.E."/>
            <person name="Sorensen J.L."/>
            <person name="Fitzpatrick D.A."/>
            <person name="Frisvad J.C."/>
            <person name="Nielsen K.L."/>
        </authorList>
    </citation>
    <scope>NUCLEOTIDE SEQUENCE</scope>
    <source>
        <strain evidence="2">IBT 17514</strain>
    </source>
</reference>
<feature type="compositionally biased region" description="Polar residues" evidence="1">
    <location>
        <begin position="616"/>
        <end position="632"/>
    </location>
</feature>
<feature type="region of interest" description="Disordered" evidence="1">
    <location>
        <begin position="510"/>
        <end position="529"/>
    </location>
</feature>
<feature type="region of interest" description="Disordered" evidence="1">
    <location>
        <begin position="99"/>
        <end position="125"/>
    </location>
</feature>
<gene>
    <name evidence="2" type="ORF">N7493_001530</name>
</gene>
<feature type="compositionally biased region" description="Polar residues" evidence="1">
    <location>
        <begin position="592"/>
        <end position="601"/>
    </location>
</feature>
<feature type="compositionally biased region" description="Acidic residues" evidence="1">
    <location>
        <begin position="104"/>
        <end position="115"/>
    </location>
</feature>
<feature type="compositionally biased region" description="Polar residues" evidence="1">
    <location>
        <begin position="1"/>
        <end position="14"/>
    </location>
</feature>
<evidence type="ECO:0000313" key="3">
    <source>
        <dbReference type="Proteomes" id="UP001215712"/>
    </source>
</evidence>
<feature type="compositionally biased region" description="Basic and acidic residues" evidence="1">
    <location>
        <begin position="15"/>
        <end position="29"/>
    </location>
</feature>
<dbReference type="EMBL" id="JAQJAN010000002">
    <property type="protein sequence ID" value="KAJ5738375.1"/>
    <property type="molecule type" value="Genomic_DNA"/>
</dbReference>
<evidence type="ECO:0000256" key="1">
    <source>
        <dbReference type="SAM" id="MobiDB-lite"/>
    </source>
</evidence>
<dbReference type="AlphaFoldDB" id="A0AAD6MZW5"/>
<feature type="compositionally biased region" description="Basic and acidic residues" evidence="1">
    <location>
        <begin position="633"/>
        <end position="643"/>
    </location>
</feature>
<feature type="region of interest" description="Disordered" evidence="1">
    <location>
        <begin position="248"/>
        <end position="409"/>
    </location>
</feature>
<feature type="compositionally biased region" description="Acidic residues" evidence="1">
    <location>
        <begin position="324"/>
        <end position="343"/>
    </location>
</feature>
<protein>
    <recommendedName>
        <fullName evidence="4">LYR family protein</fullName>
    </recommendedName>
</protein>
<feature type="region of interest" description="Disordered" evidence="1">
    <location>
        <begin position="534"/>
        <end position="680"/>
    </location>
</feature>
<dbReference type="Proteomes" id="UP001215712">
    <property type="component" value="Unassembled WGS sequence"/>
</dbReference>
<sequence>MPSTFRSSRSGRQFDSNRTRTGQVDHDIFEGLPVRRWSRQAHTHSQTTKTEDSEFAVHGPSGTARLPELAMPRDSQLLNASSRALLRAARAGCIYIHQSTHTPEDDEKENGDLDDGTSGAHSTDHSFTSRKWMALPKHLEPAEVEFLAKRRPGLPSLYGGATAADGLGSGPGPMRRTKFKKTDPLSGKISIYEAWVPEGHRIEGEVTGDIQAIAEQTDGPVNSEMPAPGTVVEGVGVVNSEGVVVAEAGSASVMTPPKRRPPPPKRKGKGIGKGRKKKVMFAPGEGADAAIVHGTPRDPIGTVEGRPKEDKDASQTPIDHVGQDEDEDDGDEGDDSDEGDESMIDVKTPETPQASHTTAPTDHLAVEISSDTKDVEMDDAASEIQPQVVDPSVNIQEAPPVSSSIPAAPLSETSQNKANLVTSASLLSSATEVTGEETEIIDAAQPSVPTDELPINPAPPVSPYEACEPKISSESARDLASHQQLPDSKPFAPSNTDIAMDSIQLGSIQAMAQPPTFEPQAESGLAIAETESTALVSVNKTPEVADENQMESSSTSEPMPDSTTANQSAQPKNDDRFVEDYDPPSTGPRASEPTTTYTAPENKSDAPIILEAGSQIIESQQEVNEGEASTASDKYEQGDRAEELTTADSLAEPTSMPLTEPEHRPALNEGIESSELSTPSTLAARLISDETAPDATIGSDVPSALTLEPAAPQTPEILGQNTAAAAEIVPGENRAPREEQESTD</sequence>
<feature type="region of interest" description="Disordered" evidence="1">
    <location>
        <begin position="444"/>
        <end position="496"/>
    </location>
</feature>
<evidence type="ECO:0000313" key="2">
    <source>
        <dbReference type="EMBL" id="KAJ5738375.1"/>
    </source>
</evidence>
<feature type="region of interest" description="Disordered" evidence="1">
    <location>
        <begin position="1"/>
        <end position="67"/>
    </location>
</feature>
<organism evidence="2 3">
    <name type="scientific">Penicillium malachiteum</name>
    <dbReference type="NCBI Taxonomy" id="1324776"/>
    <lineage>
        <taxon>Eukaryota</taxon>
        <taxon>Fungi</taxon>
        <taxon>Dikarya</taxon>
        <taxon>Ascomycota</taxon>
        <taxon>Pezizomycotina</taxon>
        <taxon>Eurotiomycetes</taxon>
        <taxon>Eurotiomycetidae</taxon>
        <taxon>Eurotiales</taxon>
        <taxon>Aspergillaceae</taxon>
        <taxon>Penicillium</taxon>
    </lineage>
</organism>
<comment type="caution">
    <text evidence="2">The sequence shown here is derived from an EMBL/GenBank/DDBJ whole genome shotgun (WGS) entry which is preliminary data.</text>
</comment>
<keyword evidence="3" id="KW-1185">Reference proteome</keyword>
<feature type="compositionally biased region" description="Basic residues" evidence="1">
    <location>
        <begin position="257"/>
        <end position="279"/>
    </location>
</feature>
<evidence type="ECO:0008006" key="4">
    <source>
        <dbReference type="Google" id="ProtNLM"/>
    </source>
</evidence>
<feature type="compositionally biased region" description="Polar residues" evidence="1">
    <location>
        <begin position="350"/>
        <end position="360"/>
    </location>
</feature>